<reference evidence="1 2" key="1">
    <citation type="submission" date="2020-12" db="EMBL/GenBank/DDBJ databases">
        <title>Complete genome sequence of Erwinia phage pEa_SNUABM_5.</title>
        <authorList>
            <person name="Kim S.G."/>
            <person name="Lee S.B."/>
            <person name="Kwon J."/>
            <person name="Park S.C."/>
        </authorList>
    </citation>
    <scope>NUCLEOTIDE SEQUENCE [LARGE SCALE GENOMIC DNA]</scope>
</reference>
<dbReference type="Proteomes" id="UP000596123">
    <property type="component" value="Segment"/>
</dbReference>
<dbReference type="EMBL" id="MW366843">
    <property type="protein sequence ID" value="QQO90301.1"/>
    <property type="molecule type" value="Genomic_DNA"/>
</dbReference>
<accession>A0A7T8IVP9</accession>
<keyword evidence="2" id="KW-1185">Reference proteome</keyword>
<protein>
    <submittedName>
        <fullName evidence="1">Uncharacterized protein</fullName>
    </submittedName>
</protein>
<name>A0A7T8IVP9_9CAUD</name>
<evidence type="ECO:0000313" key="2">
    <source>
        <dbReference type="Proteomes" id="UP000596123"/>
    </source>
</evidence>
<proteinExistence type="predicted"/>
<gene>
    <name evidence="1" type="ORF">pEaSNUABM5_00159</name>
</gene>
<sequence>MQYQTGRSFVGPEALARDLATKLKASGFNLIGVDGNAGTTVGTDSKSFALQATTAVDTQADAQKWVVIITASNTGKYLDLSVLPLLQMSSQFQALNRTATTSIGRMSRDGLAANHFADFVADWKMDATADLGAYPLSYDLVTTDHGFALQINAEGYDNTGTCFSWAVVQRGLTDGETAAGEKSPLFAIYSNAGGQNGDPDTAVATSIQRFTVIEAGINSATKSISASQASADASPIINPMQQVMLAEGNKAVVLFPKLINTQRYVYFVTLDLLGYTSADVISAGSQIDLTPAGTKTTYRGMNANGKDNRGMRLMFPVGLPASA</sequence>
<organism evidence="1 2">
    <name type="scientific">Erwinia phage pEa_SNUABM_5</name>
    <dbReference type="NCBI Taxonomy" id="2797313"/>
    <lineage>
        <taxon>Viruses</taxon>
        <taxon>Duplodnaviria</taxon>
        <taxon>Heunggongvirae</taxon>
        <taxon>Uroviricota</taxon>
        <taxon>Caudoviricetes</taxon>
        <taxon>Rivsvirus</taxon>
        <taxon>Rivsvirus SNUABM5</taxon>
    </lineage>
</organism>
<evidence type="ECO:0000313" key="1">
    <source>
        <dbReference type="EMBL" id="QQO90301.1"/>
    </source>
</evidence>